<dbReference type="AlphaFoldDB" id="A0A0F9V6V4"/>
<gene>
    <name evidence="1" type="ORF">LCGC14_0119610</name>
</gene>
<organism evidence="1">
    <name type="scientific">marine sediment metagenome</name>
    <dbReference type="NCBI Taxonomy" id="412755"/>
    <lineage>
        <taxon>unclassified sequences</taxon>
        <taxon>metagenomes</taxon>
        <taxon>ecological metagenomes</taxon>
    </lineage>
</organism>
<proteinExistence type="predicted"/>
<dbReference type="EMBL" id="LAZR01000037">
    <property type="protein sequence ID" value="KKO00981.1"/>
    <property type="molecule type" value="Genomic_DNA"/>
</dbReference>
<sequence length="42" mass="4450">MSATKTISAVIVAAALLGGLAFAWWGWQNLDPSLLLFGSRLC</sequence>
<protein>
    <submittedName>
        <fullName evidence="1">Uncharacterized protein</fullName>
    </submittedName>
</protein>
<reference evidence="1" key="1">
    <citation type="journal article" date="2015" name="Nature">
        <title>Complex archaea that bridge the gap between prokaryotes and eukaryotes.</title>
        <authorList>
            <person name="Spang A."/>
            <person name="Saw J.H."/>
            <person name="Jorgensen S.L."/>
            <person name="Zaremba-Niedzwiedzka K."/>
            <person name="Martijn J."/>
            <person name="Lind A.E."/>
            <person name="van Eijk R."/>
            <person name="Schleper C."/>
            <person name="Guy L."/>
            <person name="Ettema T.J."/>
        </authorList>
    </citation>
    <scope>NUCLEOTIDE SEQUENCE</scope>
</reference>
<accession>A0A0F9V6V4</accession>
<comment type="caution">
    <text evidence="1">The sequence shown here is derived from an EMBL/GenBank/DDBJ whole genome shotgun (WGS) entry which is preliminary data.</text>
</comment>
<name>A0A0F9V6V4_9ZZZZ</name>
<evidence type="ECO:0000313" key="1">
    <source>
        <dbReference type="EMBL" id="KKO00981.1"/>
    </source>
</evidence>